<protein>
    <recommendedName>
        <fullName evidence="3">Addiction module component</fullName>
    </recommendedName>
</protein>
<sequence length="68" mass="8007">MDLCKFEIMSIAELKEEIHKAVEKLPERDLKELLDLINKKQYWDDDALDAHVDAIISENKELLRKLAQ</sequence>
<dbReference type="Proteomes" id="UP001501436">
    <property type="component" value="Unassembled WGS sequence"/>
</dbReference>
<organism evidence="1 2">
    <name type="scientific">Mucilaginibacter defluvii</name>
    <dbReference type="NCBI Taxonomy" id="1196019"/>
    <lineage>
        <taxon>Bacteria</taxon>
        <taxon>Pseudomonadati</taxon>
        <taxon>Bacteroidota</taxon>
        <taxon>Sphingobacteriia</taxon>
        <taxon>Sphingobacteriales</taxon>
        <taxon>Sphingobacteriaceae</taxon>
        <taxon>Mucilaginibacter</taxon>
    </lineage>
</organism>
<accession>A0ABP9FQB7</accession>
<proteinExistence type="predicted"/>
<gene>
    <name evidence="1" type="ORF">GCM10023313_08540</name>
</gene>
<evidence type="ECO:0000313" key="1">
    <source>
        <dbReference type="EMBL" id="GAA4907945.1"/>
    </source>
</evidence>
<evidence type="ECO:0008006" key="3">
    <source>
        <dbReference type="Google" id="ProtNLM"/>
    </source>
</evidence>
<evidence type="ECO:0000313" key="2">
    <source>
        <dbReference type="Proteomes" id="UP001501436"/>
    </source>
</evidence>
<reference evidence="2" key="1">
    <citation type="journal article" date="2019" name="Int. J. Syst. Evol. Microbiol.">
        <title>The Global Catalogue of Microorganisms (GCM) 10K type strain sequencing project: providing services to taxonomists for standard genome sequencing and annotation.</title>
        <authorList>
            <consortium name="The Broad Institute Genomics Platform"/>
            <consortium name="The Broad Institute Genome Sequencing Center for Infectious Disease"/>
            <person name="Wu L."/>
            <person name="Ma J."/>
        </authorList>
    </citation>
    <scope>NUCLEOTIDE SEQUENCE [LARGE SCALE GENOMIC DNA]</scope>
    <source>
        <strain evidence="2">JCM 18283</strain>
    </source>
</reference>
<comment type="caution">
    <text evidence="1">The sequence shown here is derived from an EMBL/GenBank/DDBJ whole genome shotgun (WGS) entry which is preliminary data.</text>
</comment>
<dbReference type="EMBL" id="BAABJI010000001">
    <property type="protein sequence ID" value="GAA4907945.1"/>
    <property type="molecule type" value="Genomic_DNA"/>
</dbReference>
<name>A0ABP9FQB7_9SPHI</name>
<keyword evidence="2" id="KW-1185">Reference proteome</keyword>